<dbReference type="PANTHER" id="PTHR24366:SF162">
    <property type="entry name" value="IG-LIKE DOMAIN-CONTAINING PROTEIN"/>
    <property type="match status" value="1"/>
</dbReference>
<dbReference type="AlphaFoldDB" id="A0A7X0X3L6"/>
<dbReference type="InterPro" id="IPR024634">
    <property type="entry name" value="Internalin_N"/>
</dbReference>
<accession>A0A7X0X3L6</accession>
<dbReference type="Pfam" id="PF13855">
    <property type="entry name" value="LRR_8"/>
    <property type="match status" value="1"/>
</dbReference>
<name>A0A7X0X3L6_LISSE</name>
<reference evidence="4 5" key="1">
    <citation type="submission" date="2020-03" db="EMBL/GenBank/DDBJ databases">
        <title>Soil Listeria distribution.</title>
        <authorList>
            <person name="Liao J."/>
            <person name="Wiedmann M."/>
        </authorList>
    </citation>
    <scope>NUCLEOTIDE SEQUENCE [LARGE SCALE GENOMIC DNA]</scope>
    <source>
        <strain evidence="4 5">FSL L7-1560</strain>
    </source>
</reference>
<protein>
    <submittedName>
        <fullName evidence="4">Cell surface protein</fullName>
    </submittedName>
</protein>
<evidence type="ECO:0000313" key="4">
    <source>
        <dbReference type="EMBL" id="MBC1487028.1"/>
    </source>
</evidence>
<dbReference type="InterPro" id="IPR003591">
    <property type="entry name" value="Leu-rich_rpt_typical-subtyp"/>
</dbReference>
<dbReference type="Gene3D" id="1.10.8.390">
    <property type="entry name" value="Internalin N-terminal Cap domain-like"/>
    <property type="match status" value="1"/>
</dbReference>
<evidence type="ECO:0000313" key="5">
    <source>
        <dbReference type="Proteomes" id="UP000523362"/>
    </source>
</evidence>
<dbReference type="RefSeq" id="WP_185384034.1">
    <property type="nucleotide sequence ID" value="NZ_JAARRG010000010.1"/>
</dbReference>
<dbReference type="Pfam" id="PF12354">
    <property type="entry name" value="Internalin_N"/>
    <property type="match status" value="1"/>
</dbReference>
<evidence type="ECO:0000256" key="1">
    <source>
        <dbReference type="ARBA" id="ARBA00022614"/>
    </source>
</evidence>
<dbReference type="SMART" id="SM00369">
    <property type="entry name" value="LRR_TYP"/>
    <property type="match status" value="1"/>
</dbReference>
<dbReference type="Gene3D" id="3.80.10.10">
    <property type="entry name" value="Ribonuclease Inhibitor"/>
    <property type="match status" value="1"/>
</dbReference>
<dbReference type="InterPro" id="IPR032675">
    <property type="entry name" value="LRR_dom_sf"/>
</dbReference>
<keyword evidence="1" id="KW-0433">Leucine-rich repeat</keyword>
<gene>
    <name evidence="4" type="ORF">HB897_12390</name>
</gene>
<dbReference type="InterPro" id="IPR001611">
    <property type="entry name" value="Leu-rich_rpt"/>
</dbReference>
<feature type="domain" description="Internalin N-terminal" evidence="3">
    <location>
        <begin position="30"/>
        <end position="73"/>
    </location>
</feature>
<dbReference type="Proteomes" id="UP000523362">
    <property type="component" value="Unassembled WGS sequence"/>
</dbReference>
<evidence type="ECO:0000259" key="3">
    <source>
        <dbReference type="Pfam" id="PF12354"/>
    </source>
</evidence>
<sequence length="346" mass="38652">MKKILTSLSFALLLIVLLLNFSGGDIKAQAASELYPLPAPIIEVFPDDGLAKDMAKNLNKESVDDIMTQDDLDSLVNLGFETETITNESMKLLERAMFNNVTFVYVAEFGEDLTEFPDVTTIPHLSQLTYNVPPAPISRSLSLPDYQNYPEMETITMSQHPLIGSIPDFTGMPKLKHLDMADMSITSDDVPDFQNIPELLTLELGLNDLTDTMVNFTNLPHLTYLDLDYNHLNELPTNVLDAVFVQNQENKLPDQTINQGETSTIELPIYYQMKSIGMLVSPDVIGMYVTDYNTPILPVTLDEATNSMTLDTSTLSPGIYNVNIQYNLAYPITQEGCVYSWVLTIN</sequence>
<proteinExistence type="predicted"/>
<dbReference type="PANTHER" id="PTHR24366">
    <property type="entry name" value="IG(IMMUNOGLOBULIN) AND LRR(LEUCINE RICH REPEAT) DOMAINS"/>
    <property type="match status" value="1"/>
</dbReference>
<dbReference type="SUPFAM" id="SSF52058">
    <property type="entry name" value="L domain-like"/>
    <property type="match status" value="1"/>
</dbReference>
<organism evidence="4 5">
    <name type="scientific">Listeria seeligeri</name>
    <dbReference type="NCBI Taxonomy" id="1640"/>
    <lineage>
        <taxon>Bacteria</taxon>
        <taxon>Bacillati</taxon>
        <taxon>Bacillota</taxon>
        <taxon>Bacilli</taxon>
        <taxon>Bacillales</taxon>
        <taxon>Listeriaceae</taxon>
        <taxon>Listeria</taxon>
    </lineage>
</organism>
<keyword evidence="2" id="KW-0677">Repeat</keyword>
<comment type="caution">
    <text evidence="4">The sequence shown here is derived from an EMBL/GenBank/DDBJ whole genome shotgun (WGS) entry which is preliminary data.</text>
</comment>
<dbReference type="EMBL" id="JAARRG010000010">
    <property type="protein sequence ID" value="MBC1487028.1"/>
    <property type="molecule type" value="Genomic_DNA"/>
</dbReference>
<evidence type="ECO:0000256" key="2">
    <source>
        <dbReference type="ARBA" id="ARBA00022737"/>
    </source>
</evidence>